<proteinExistence type="predicted"/>
<sequence length="127" mass="14321">MKIDRIDHLVLTVANIQITCDFYTQVLGMEVEKFANRRFALKFGNQKLNLHQLNQEFKPHAIKPTPGSVDLCLIVSNSMSDVINHLQKNKVEIIEGPVKRTGATGVIASVYIRDPDLNLIELSSYDI</sequence>
<dbReference type="Proteomes" id="UP000053372">
    <property type="component" value="Unassembled WGS sequence"/>
</dbReference>
<evidence type="ECO:0000259" key="1">
    <source>
        <dbReference type="PROSITE" id="PS51819"/>
    </source>
</evidence>
<name>A0A0V7ZQD5_9CYAN</name>
<dbReference type="EMBL" id="LMTZ01000094">
    <property type="protein sequence ID" value="KST66793.1"/>
    <property type="molecule type" value="Genomic_DNA"/>
</dbReference>
<comment type="caution">
    <text evidence="2">The sequence shown here is derived from an EMBL/GenBank/DDBJ whole genome shotgun (WGS) entry which is preliminary data.</text>
</comment>
<dbReference type="Pfam" id="PF00903">
    <property type="entry name" value="Glyoxalase"/>
    <property type="match status" value="1"/>
</dbReference>
<dbReference type="PROSITE" id="PS51819">
    <property type="entry name" value="VOC"/>
    <property type="match status" value="1"/>
</dbReference>
<dbReference type="InterPro" id="IPR037523">
    <property type="entry name" value="VOC_core"/>
</dbReference>
<gene>
    <name evidence="2" type="ORF">BC008_26770</name>
</gene>
<feature type="domain" description="VOC" evidence="1">
    <location>
        <begin position="5"/>
        <end position="125"/>
    </location>
</feature>
<dbReference type="RefSeq" id="WP_027845749.1">
    <property type="nucleotide sequence ID" value="NZ_LMTZ01000094.1"/>
</dbReference>
<reference evidence="2 3" key="1">
    <citation type="journal article" date="2015" name="Genome Announc.">
        <title>Draft Genome of the Euendolithic (true boring) Cyanobacterium Mastigocoleus testarum strain BC008.</title>
        <authorList>
            <person name="Guida B.S."/>
            <person name="Garcia-Pichel F."/>
        </authorList>
    </citation>
    <scope>NUCLEOTIDE SEQUENCE [LARGE SCALE GENOMIC DNA]</scope>
    <source>
        <strain evidence="2 3">BC008</strain>
    </source>
</reference>
<protein>
    <recommendedName>
        <fullName evidence="1">VOC domain-containing protein</fullName>
    </recommendedName>
</protein>
<dbReference type="Gene3D" id="3.10.180.10">
    <property type="entry name" value="2,3-Dihydroxybiphenyl 1,2-Dioxygenase, domain 1"/>
    <property type="match status" value="1"/>
</dbReference>
<evidence type="ECO:0000313" key="3">
    <source>
        <dbReference type="Proteomes" id="UP000053372"/>
    </source>
</evidence>
<evidence type="ECO:0000313" key="2">
    <source>
        <dbReference type="EMBL" id="KST66793.1"/>
    </source>
</evidence>
<dbReference type="AlphaFoldDB" id="A0A0V7ZQD5"/>
<organism evidence="2 3">
    <name type="scientific">Mastigocoleus testarum BC008</name>
    <dbReference type="NCBI Taxonomy" id="371196"/>
    <lineage>
        <taxon>Bacteria</taxon>
        <taxon>Bacillati</taxon>
        <taxon>Cyanobacteriota</taxon>
        <taxon>Cyanophyceae</taxon>
        <taxon>Nostocales</taxon>
        <taxon>Hapalosiphonaceae</taxon>
        <taxon>Mastigocoleus</taxon>
    </lineage>
</organism>
<dbReference type="PANTHER" id="PTHR21366">
    <property type="entry name" value="GLYOXALASE FAMILY PROTEIN"/>
    <property type="match status" value="1"/>
</dbReference>
<dbReference type="InterPro" id="IPR004360">
    <property type="entry name" value="Glyas_Fos-R_dOase_dom"/>
</dbReference>
<dbReference type="PANTHER" id="PTHR21366:SF14">
    <property type="entry name" value="GLYOXALASE DOMAIN-CONTAINING PROTEIN 5"/>
    <property type="match status" value="1"/>
</dbReference>
<dbReference type="SUPFAM" id="SSF54593">
    <property type="entry name" value="Glyoxalase/Bleomycin resistance protein/Dihydroxybiphenyl dioxygenase"/>
    <property type="match status" value="1"/>
</dbReference>
<accession>A0A0V7ZQD5</accession>
<dbReference type="OrthoDB" id="9796521at2"/>
<dbReference type="InterPro" id="IPR050383">
    <property type="entry name" value="GlyoxalaseI/FosfomycinResist"/>
</dbReference>
<dbReference type="InterPro" id="IPR029068">
    <property type="entry name" value="Glyas_Bleomycin-R_OHBP_Dase"/>
</dbReference>
<dbReference type="CDD" id="cd07253">
    <property type="entry name" value="GLOD5"/>
    <property type="match status" value="1"/>
</dbReference>
<keyword evidence="3" id="KW-1185">Reference proteome</keyword>